<name>A0A0K2SY88_LEPSM</name>
<evidence type="ECO:0000313" key="2">
    <source>
        <dbReference type="EMBL" id="CDW18744.1"/>
    </source>
</evidence>
<keyword evidence="1" id="KW-0472">Membrane</keyword>
<proteinExistence type="predicted"/>
<keyword evidence="1" id="KW-1133">Transmembrane helix</keyword>
<protein>
    <submittedName>
        <fullName evidence="2">Uncharacterized protein</fullName>
    </submittedName>
</protein>
<evidence type="ECO:0000256" key="1">
    <source>
        <dbReference type="SAM" id="Phobius"/>
    </source>
</evidence>
<sequence>LLLKKIKYCDRIHLIYVFIYFVNFSSFVITIVIRLNLKTFAT</sequence>
<dbReference type="EMBL" id="HACA01001383">
    <property type="protein sequence ID" value="CDW18744.1"/>
    <property type="molecule type" value="Transcribed_RNA"/>
</dbReference>
<reference evidence="2" key="1">
    <citation type="submission" date="2014-05" db="EMBL/GenBank/DDBJ databases">
        <authorList>
            <person name="Chronopoulou M."/>
        </authorList>
    </citation>
    <scope>NUCLEOTIDE SEQUENCE</scope>
    <source>
        <tissue evidence="2">Whole organism</tissue>
    </source>
</reference>
<feature type="non-terminal residue" evidence="2">
    <location>
        <position position="1"/>
    </location>
</feature>
<dbReference type="AlphaFoldDB" id="A0A0K2SY88"/>
<organism evidence="2">
    <name type="scientific">Lepeophtheirus salmonis</name>
    <name type="common">Salmon louse</name>
    <name type="synonym">Caligus salmonis</name>
    <dbReference type="NCBI Taxonomy" id="72036"/>
    <lineage>
        <taxon>Eukaryota</taxon>
        <taxon>Metazoa</taxon>
        <taxon>Ecdysozoa</taxon>
        <taxon>Arthropoda</taxon>
        <taxon>Crustacea</taxon>
        <taxon>Multicrustacea</taxon>
        <taxon>Hexanauplia</taxon>
        <taxon>Copepoda</taxon>
        <taxon>Siphonostomatoida</taxon>
        <taxon>Caligidae</taxon>
        <taxon>Lepeophtheirus</taxon>
    </lineage>
</organism>
<accession>A0A0K2SY88</accession>
<keyword evidence="1" id="KW-0812">Transmembrane</keyword>
<feature type="transmembrane region" description="Helical" evidence="1">
    <location>
        <begin position="12"/>
        <end position="33"/>
    </location>
</feature>